<dbReference type="EMBL" id="DMAI01000231">
    <property type="protein sequence ID" value="HAE48648.1"/>
    <property type="molecule type" value="Genomic_DNA"/>
</dbReference>
<feature type="non-terminal residue" evidence="1">
    <location>
        <position position="1"/>
    </location>
</feature>
<dbReference type="Proteomes" id="UP000257706">
    <property type="component" value="Unassembled WGS sequence"/>
</dbReference>
<name>A0A3B9ILR5_9PROT</name>
<evidence type="ECO:0000313" key="1">
    <source>
        <dbReference type="EMBL" id="HAE48648.1"/>
    </source>
</evidence>
<gene>
    <name evidence="1" type="ORF">DCK97_14620</name>
</gene>
<organism evidence="1 2">
    <name type="scientific">Tistrella mobilis</name>
    <dbReference type="NCBI Taxonomy" id="171437"/>
    <lineage>
        <taxon>Bacteria</taxon>
        <taxon>Pseudomonadati</taxon>
        <taxon>Pseudomonadota</taxon>
        <taxon>Alphaproteobacteria</taxon>
        <taxon>Geminicoccales</taxon>
        <taxon>Geminicoccaceae</taxon>
        <taxon>Tistrella</taxon>
    </lineage>
</organism>
<reference evidence="1 2" key="1">
    <citation type="journal article" date="2018" name="Nat. Biotechnol.">
        <title>A standardized bacterial taxonomy based on genome phylogeny substantially revises the tree of life.</title>
        <authorList>
            <person name="Parks D.H."/>
            <person name="Chuvochina M."/>
            <person name="Waite D.W."/>
            <person name="Rinke C."/>
            <person name="Skarshewski A."/>
            <person name="Chaumeil P.A."/>
            <person name="Hugenholtz P."/>
        </authorList>
    </citation>
    <scope>NUCLEOTIDE SEQUENCE [LARGE SCALE GENOMIC DNA]</scope>
    <source>
        <strain evidence="1">UBA8739</strain>
    </source>
</reference>
<sequence>SYAAKVGRGRFIEIHVVVPADHPGTTAWFDGIRREIGEALGEAGPHRWLTIVFTTDPAWI</sequence>
<accession>A0A3B9ILR5</accession>
<dbReference type="AlphaFoldDB" id="A0A3B9ILR5"/>
<evidence type="ECO:0000313" key="2">
    <source>
        <dbReference type="Proteomes" id="UP000257706"/>
    </source>
</evidence>
<proteinExistence type="predicted"/>
<comment type="caution">
    <text evidence="1">The sequence shown here is derived from an EMBL/GenBank/DDBJ whole genome shotgun (WGS) entry which is preliminary data.</text>
</comment>
<protein>
    <submittedName>
        <fullName evidence="1">Cation efflux family transporter</fullName>
    </submittedName>
</protein>